<reference evidence="2" key="1">
    <citation type="submission" date="2021-06" db="EMBL/GenBank/DDBJ databases">
        <authorList>
            <person name="Hodson N. C."/>
            <person name="Mongue J. A."/>
            <person name="Jaron S. K."/>
        </authorList>
    </citation>
    <scope>NUCLEOTIDE SEQUENCE</scope>
</reference>
<sequence>MDEPSDLGGHMGRKKPENLRNSCMEIDEEELLRDEDEVQDE</sequence>
<feature type="region of interest" description="Disordered" evidence="1">
    <location>
        <begin position="1"/>
        <end position="41"/>
    </location>
</feature>
<feature type="compositionally biased region" description="Acidic residues" evidence="1">
    <location>
        <begin position="25"/>
        <end position="41"/>
    </location>
</feature>
<dbReference type="EMBL" id="CAJVCH010560494">
    <property type="protein sequence ID" value="CAG7831442.1"/>
    <property type="molecule type" value="Genomic_DNA"/>
</dbReference>
<proteinExistence type="predicted"/>
<dbReference type="AlphaFoldDB" id="A0A8J2LJP4"/>
<gene>
    <name evidence="2" type="ORF">AFUS01_LOCUS41184</name>
</gene>
<evidence type="ECO:0000313" key="3">
    <source>
        <dbReference type="Proteomes" id="UP000708208"/>
    </source>
</evidence>
<accession>A0A8J2LJP4</accession>
<evidence type="ECO:0000313" key="2">
    <source>
        <dbReference type="EMBL" id="CAG7831442.1"/>
    </source>
</evidence>
<protein>
    <submittedName>
        <fullName evidence="2">Uncharacterized protein</fullName>
    </submittedName>
</protein>
<evidence type="ECO:0000256" key="1">
    <source>
        <dbReference type="SAM" id="MobiDB-lite"/>
    </source>
</evidence>
<name>A0A8J2LJP4_9HEXA</name>
<keyword evidence="3" id="KW-1185">Reference proteome</keyword>
<comment type="caution">
    <text evidence="2">The sequence shown here is derived from an EMBL/GenBank/DDBJ whole genome shotgun (WGS) entry which is preliminary data.</text>
</comment>
<feature type="non-terminal residue" evidence="2">
    <location>
        <position position="1"/>
    </location>
</feature>
<dbReference type="Proteomes" id="UP000708208">
    <property type="component" value="Unassembled WGS sequence"/>
</dbReference>
<organism evidence="2 3">
    <name type="scientific">Allacma fusca</name>
    <dbReference type="NCBI Taxonomy" id="39272"/>
    <lineage>
        <taxon>Eukaryota</taxon>
        <taxon>Metazoa</taxon>
        <taxon>Ecdysozoa</taxon>
        <taxon>Arthropoda</taxon>
        <taxon>Hexapoda</taxon>
        <taxon>Collembola</taxon>
        <taxon>Symphypleona</taxon>
        <taxon>Sminthuridae</taxon>
        <taxon>Allacma</taxon>
    </lineage>
</organism>